<evidence type="ECO:0000313" key="3">
    <source>
        <dbReference type="Proteomes" id="UP001187315"/>
    </source>
</evidence>
<sequence length="81" mass="9040">MMKKAVLLCFVLFAVISVTNAAQCKQWRAGLMNCYDFLDNKAYGPGQTWVNSRCQFCKCQPLAMTCCMGTRDAAGKCNKLE</sequence>
<dbReference type="Proteomes" id="UP001187315">
    <property type="component" value="Unassembled WGS sequence"/>
</dbReference>
<feature type="signal peptide" evidence="1">
    <location>
        <begin position="1"/>
        <end position="21"/>
    </location>
</feature>
<comment type="caution">
    <text evidence="2">The sequence shown here is derived from an EMBL/GenBank/DDBJ whole genome shotgun (WGS) entry which is preliminary data.</text>
</comment>
<protein>
    <submittedName>
        <fullName evidence="2">Uncharacterized protein</fullName>
    </submittedName>
</protein>
<keyword evidence="1" id="KW-0732">Signal</keyword>
<evidence type="ECO:0000256" key="1">
    <source>
        <dbReference type="SAM" id="SignalP"/>
    </source>
</evidence>
<evidence type="ECO:0000313" key="2">
    <source>
        <dbReference type="EMBL" id="KAK2840707.1"/>
    </source>
</evidence>
<gene>
    <name evidence="2" type="ORF">Q7C36_012286</name>
</gene>
<dbReference type="Gene3D" id="2.10.70.10">
    <property type="entry name" value="Complement Module, domain 1"/>
    <property type="match status" value="1"/>
</dbReference>
<accession>A0AA88SPJ0</accession>
<dbReference type="AlphaFoldDB" id="A0AA88SPJ0"/>
<organism evidence="2 3">
    <name type="scientific">Tachysurus vachellii</name>
    <name type="common">Darkbarbel catfish</name>
    <name type="synonym">Pelteobagrus vachellii</name>
    <dbReference type="NCBI Taxonomy" id="175792"/>
    <lineage>
        <taxon>Eukaryota</taxon>
        <taxon>Metazoa</taxon>
        <taxon>Chordata</taxon>
        <taxon>Craniata</taxon>
        <taxon>Vertebrata</taxon>
        <taxon>Euteleostomi</taxon>
        <taxon>Actinopterygii</taxon>
        <taxon>Neopterygii</taxon>
        <taxon>Teleostei</taxon>
        <taxon>Ostariophysi</taxon>
        <taxon>Siluriformes</taxon>
        <taxon>Bagridae</taxon>
        <taxon>Tachysurus</taxon>
    </lineage>
</organism>
<proteinExistence type="predicted"/>
<feature type="chain" id="PRO_5041716095" evidence="1">
    <location>
        <begin position="22"/>
        <end position="81"/>
    </location>
</feature>
<keyword evidence="3" id="KW-1185">Reference proteome</keyword>
<reference evidence="2" key="1">
    <citation type="submission" date="2023-08" db="EMBL/GenBank/DDBJ databases">
        <title>Pelteobagrus vachellii genome.</title>
        <authorList>
            <person name="Liu H."/>
        </authorList>
    </citation>
    <scope>NUCLEOTIDE SEQUENCE</scope>
    <source>
        <strain evidence="2">PRFRI_2022a</strain>
        <tissue evidence="2">Muscle</tissue>
    </source>
</reference>
<dbReference type="EMBL" id="JAVHJS010000012">
    <property type="protein sequence ID" value="KAK2840707.1"/>
    <property type="molecule type" value="Genomic_DNA"/>
</dbReference>
<name>A0AA88SPJ0_TACVA</name>